<accession>A0AAD6DXU7</accession>
<organism evidence="2 3">
    <name type="scientific">Penicillium hetheringtonii</name>
    <dbReference type="NCBI Taxonomy" id="911720"/>
    <lineage>
        <taxon>Eukaryota</taxon>
        <taxon>Fungi</taxon>
        <taxon>Dikarya</taxon>
        <taxon>Ascomycota</taxon>
        <taxon>Pezizomycotina</taxon>
        <taxon>Eurotiomycetes</taxon>
        <taxon>Eurotiomycetidae</taxon>
        <taxon>Eurotiales</taxon>
        <taxon>Aspergillaceae</taxon>
        <taxon>Penicillium</taxon>
    </lineage>
</organism>
<comment type="caution">
    <text evidence="2">The sequence shown here is derived from an EMBL/GenBank/DDBJ whole genome shotgun (WGS) entry which is preliminary data.</text>
</comment>
<protein>
    <submittedName>
        <fullName evidence="2">Uncharacterized protein</fullName>
    </submittedName>
</protein>
<reference evidence="2 3" key="1">
    <citation type="journal article" date="2023" name="IMA Fungus">
        <title>Comparative genomic study of the Penicillium genus elucidates a diverse pangenome and 15 lateral gene transfer events.</title>
        <authorList>
            <person name="Petersen C."/>
            <person name="Sorensen T."/>
            <person name="Nielsen M.R."/>
            <person name="Sondergaard T.E."/>
            <person name="Sorensen J.L."/>
            <person name="Fitzpatrick D.A."/>
            <person name="Frisvad J.C."/>
            <person name="Nielsen K.L."/>
        </authorList>
    </citation>
    <scope>NUCLEOTIDE SEQUENCE [LARGE SCALE GENOMIC DNA]</scope>
    <source>
        <strain evidence="2 3">IBT 29057</strain>
    </source>
</reference>
<name>A0AAD6DXU7_9EURO</name>
<dbReference type="EMBL" id="JAQJAC010000002">
    <property type="protein sequence ID" value="KAJ5596943.1"/>
    <property type="molecule type" value="Genomic_DNA"/>
</dbReference>
<evidence type="ECO:0000313" key="3">
    <source>
        <dbReference type="Proteomes" id="UP001216150"/>
    </source>
</evidence>
<dbReference type="AlphaFoldDB" id="A0AAD6DXU7"/>
<proteinExistence type="predicted"/>
<feature type="region of interest" description="Disordered" evidence="1">
    <location>
        <begin position="149"/>
        <end position="178"/>
    </location>
</feature>
<gene>
    <name evidence="2" type="ORF">N7450_003401</name>
</gene>
<keyword evidence="3" id="KW-1185">Reference proteome</keyword>
<dbReference type="Proteomes" id="UP001216150">
    <property type="component" value="Unassembled WGS sequence"/>
</dbReference>
<evidence type="ECO:0000256" key="1">
    <source>
        <dbReference type="SAM" id="MobiDB-lite"/>
    </source>
</evidence>
<feature type="compositionally biased region" description="Polar residues" evidence="1">
    <location>
        <begin position="156"/>
        <end position="169"/>
    </location>
</feature>
<sequence>MGNFTIVAIDVSGNGQVPWPPSTDPDADTRLRNITLFLTSQSQSYNFTISNGTIPSDNSSYVGPVLELEPSSTVKHVNWVWPECLVGDGDSDSDSARGAYNISMHQSFRWNGTDYYTVFNLPISVTNSISKSSDRVDCAKLENELLSSAEENKSSDQLPSQPWIQGGANTTSSSSSSETSSSFAIKLRGPRGIFWWVAAGVLTPLLLR</sequence>
<evidence type="ECO:0000313" key="2">
    <source>
        <dbReference type="EMBL" id="KAJ5596943.1"/>
    </source>
</evidence>